<accession>A0A1Y1S363</accession>
<dbReference type="AlphaFoldDB" id="A0A1Y1S363"/>
<feature type="transmembrane region" description="Helical" evidence="1">
    <location>
        <begin position="21"/>
        <end position="43"/>
    </location>
</feature>
<keyword evidence="1" id="KW-0812">Transmembrane</keyword>
<feature type="transmembrane region" description="Helical" evidence="1">
    <location>
        <begin position="49"/>
        <end position="73"/>
    </location>
</feature>
<name>A0A1Y1S363_9SPIO</name>
<keyword evidence="4" id="KW-1185">Reference proteome</keyword>
<proteinExistence type="predicted"/>
<evidence type="ECO:0000313" key="4">
    <source>
        <dbReference type="Proteomes" id="UP000192343"/>
    </source>
</evidence>
<feature type="transmembrane region" description="Helical" evidence="1">
    <location>
        <begin position="142"/>
        <end position="163"/>
    </location>
</feature>
<dbReference type="Proteomes" id="UP000192343">
    <property type="component" value="Unassembled WGS sequence"/>
</dbReference>
<dbReference type="Pfam" id="PF07331">
    <property type="entry name" value="TctB"/>
    <property type="match status" value="1"/>
</dbReference>
<reference evidence="3 4" key="1">
    <citation type="submission" date="2017-03" db="EMBL/GenBank/DDBJ databases">
        <title>Draft Genome sequence of Marispirochaeta sp. strain JC444.</title>
        <authorList>
            <person name="Shivani Y."/>
            <person name="Subhash Y."/>
            <person name="Sasikala C."/>
            <person name="Ramana C."/>
        </authorList>
    </citation>
    <scope>NUCLEOTIDE SEQUENCE [LARGE SCALE GENOMIC DNA]</scope>
    <source>
        <strain evidence="3 4">JC444</strain>
    </source>
</reference>
<evidence type="ECO:0000313" key="3">
    <source>
        <dbReference type="EMBL" id="ORC38422.1"/>
    </source>
</evidence>
<dbReference type="STRING" id="1963862.B4O97_01300"/>
<protein>
    <recommendedName>
        <fullName evidence="2">DUF1468 domain-containing protein</fullName>
    </recommendedName>
</protein>
<feature type="domain" description="DUF1468" evidence="2">
    <location>
        <begin position="22"/>
        <end position="168"/>
    </location>
</feature>
<comment type="caution">
    <text evidence="3">The sequence shown here is derived from an EMBL/GenBank/DDBJ whole genome shotgun (WGS) entry which is preliminary data.</text>
</comment>
<feature type="transmembrane region" description="Helical" evidence="1">
    <location>
        <begin position="103"/>
        <end position="136"/>
    </location>
</feature>
<evidence type="ECO:0000259" key="2">
    <source>
        <dbReference type="Pfam" id="PF07331"/>
    </source>
</evidence>
<sequence length="168" mass="18909">MKDNQPNEQMKPSGHETLSDILAACFFLLFAILMFIGATQFTYKSNMGFITSAGFTPMLLSVLVSVLSVILIIETLKKNKSASLSISEWFKNARGDEAVRRSVALIVMTGIYIVLVGVVNFILITFVFLFVIYYYLQVGRLWRVLLYSAMNTVLIAYIVPTVYQMPLP</sequence>
<keyword evidence="1" id="KW-0472">Membrane</keyword>
<gene>
    <name evidence="3" type="ORF">B4O97_01300</name>
</gene>
<keyword evidence="1" id="KW-1133">Transmembrane helix</keyword>
<dbReference type="InterPro" id="IPR009936">
    <property type="entry name" value="DUF1468"/>
</dbReference>
<organism evidence="3 4">
    <name type="scientific">Marispirochaeta aestuarii</name>
    <dbReference type="NCBI Taxonomy" id="1963862"/>
    <lineage>
        <taxon>Bacteria</taxon>
        <taxon>Pseudomonadati</taxon>
        <taxon>Spirochaetota</taxon>
        <taxon>Spirochaetia</taxon>
        <taxon>Spirochaetales</taxon>
        <taxon>Spirochaetaceae</taxon>
        <taxon>Marispirochaeta</taxon>
    </lineage>
</organism>
<evidence type="ECO:0000256" key="1">
    <source>
        <dbReference type="SAM" id="Phobius"/>
    </source>
</evidence>
<dbReference type="RefSeq" id="WP_083047532.1">
    <property type="nucleotide sequence ID" value="NZ_CAXXQO010000003.1"/>
</dbReference>
<dbReference type="EMBL" id="MWQY01000001">
    <property type="protein sequence ID" value="ORC38422.1"/>
    <property type="molecule type" value="Genomic_DNA"/>
</dbReference>